<keyword evidence="3" id="KW-1185">Reference proteome</keyword>
<proteinExistence type="predicted"/>
<reference evidence="2" key="1">
    <citation type="submission" date="2020-06" db="EMBL/GenBank/DDBJ databases">
        <authorList>
            <person name="Dong N."/>
        </authorList>
    </citation>
    <scope>NUCLEOTIDE SEQUENCE</scope>
    <source>
        <strain evidence="2">R1692</strain>
    </source>
</reference>
<name>A0ABT7NS37_9SPHI</name>
<organism evidence="2 3">
    <name type="scientific">Sphingobacterium hotanense</name>
    <dbReference type="NCBI Taxonomy" id="649196"/>
    <lineage>
        <taxon>Bacteria</taxon>
        <taxon>Pseudomonadati</taxon>
        <taxon>Bacteroidota</taxon>
        <taxon>Sphingobacteriia</taxon>
        <taxon>Sphingobacteriales</taxon>
        <taxon>Sphingobacteriaceae</taxon>
        <taxon>Sphingobacterium</taxon>
    </lineage>
</organism>
<dbReference type="EMBL" id="JACAGK010000069">
    <property type="protein sequence ID" value="MDM1050065.1"/>
    <property type="molecule type" value="Genomic_DNA"/>
</dbReference>
<protein>
    <submittedName>
        <fullName evidence="2">Uncharacterized protein</fullName>
    </submittedName>
</protein>
<sequence>MKKQYLKPTVWMDEIQMEEGIAATSANTRPQDEMNTISEEWHQEEDQNKEFDWNF</sequence>
<feature type="compositionally biased region" description="Polar residues" evidence="1">
    <location>
        <begin position="24"/>
        <end position="38"/>
    </location>
</feature>
<evidence type="ECO:0000256" key="1">
    <source>
        <dbReference type="SAM" id="MobiDB-lite"/>
    </source>
</evidence>
<dbReference type="Proteomes" id="UP001170954">
    <property type="component" value="Unassembled WGS sequence"/>
</dbReference>
<comment type="caution">
    <text evidence="2">The sequence shown here is derived from an EMBL/GenBank/DDBJ whole genome shotgun (WGS) entry which is preliminary data.</text>
</comment>
<evidence type="ECO:0000313" key="2">
    <source>
        <dbReference type="EMBL" id="MDM1050065.1"/>
    </source>
</evidence>
<reference evidence="2" key="2">
    <citation type="journal article" date="2022" name="Sci. Total Environ.">
        <title>Prevalence, transmission, and molecular epidemiology of tet(X)-positive bacteria among humans, animals, and environmental niches in China: An epidemiological, and genomic-based study.</title>
        <authorList>
            <person name="Dong N."/>
            <person name="Zeng Y."/>
            <person name="Cai C."/>
            <person name="Sun C."/>
            <person name="Lu J."/>
            <person name="Liu C."/>
            <person name="Zhou H."/>
            <person name="Sun Q."/>
            <person name="Shu L."/>
            <person name="Wang H."/>
            <person name="Wang Y."/>
            <person name="Wang S."/>
            <person name="Wu C."/>
            <person name="Chan E.W."/>
            <person name="Chen G."/>
            <person name="Shen Z."/>
            <person name="Chen S."/>
            <person name="Zhang R."/>
        </authorList>
    </citation>
    <scope>NUCLEOTIDE SEQUENCE</scope>
    <source>
        <strain evidence="2">R1692</strain>
    </source>
</reference>
<gene>
    <name evidence="2" type="ORF">HX018_17640</name>
</gene>
<feature type="compositionally biased region" description="Basic and acidic residues" evidence="1">
    <location>
        <begin position="39"/>
        <end position="55"/>
    </location>
</feature>
<feature type="region of interest" description="Disordered" evidence="1">
    <location>
        <begin position="22"/>
        <end position="55"/>
    </location>
</feature>
<dbReference type="RefSeq" id="WP_187774025.1">
    <property type="nucleotide sequence ID" value="NZ_CP030848.1"/>
</dbReference>
<evidence type="ECO:0000313" key="3">
    <source>
        <dbReference type="Proteomes" id="UP001170954"/>
    </source>
</evidence>
<accession>A0ABT7NS37</accession>